<name>A0A1T4MQW4_9GAMM</name>
<dbReference type="InterPro" id="IPR012467">
    <property type="entry name" value="DUF1684"/>
</dbReference>
<protein>
    <recommendedName>
        <fullName evidence="3">DUF1684 domain-containing protein</fullName>
    </recommendedName>
</protein>
<evidence type="ECO:0000313" key="2">
    <source>
        <dbReference type="Proteomes" id="UP000190061"/>
    </source>
</evidence>
<sequence length="279" mass="30418">MSPEVEVFQKYQAAWREDRRQALLEPDGWASLIGLHWLEPGPHYVGSNADNGIRLTMGPKYLGMIEVGSGRIRLVPEQGTALLLDGEPVKGEATLRADDDPDGPSILGFDDGRGQATVIRRGDRYALRVRHADAPTRLGFKGLEYWPAALEWQVAGRFVPHPEGQTMDVANIVGTTDPVSNPGMVEFEVDGVTHRLEALDQGGNQLFLVFADLTSGHESYGAGRFLYAPMPDAQGRVVLDFNRAYNPPCAFTAYATCPLPPDSNRLGLAVTAGEKAYGR</sequence>
<dbReference type="RefSeq" id="WP_143814091.1">
    <property type="nucleotide sequence ID" value="NZ_FUXP01000001.1"/>
</dbReference>
<gene>
    <name evidence="1" type="ORF">SAMN02745674_00542</name>
</gene>
<evidence type="ECO:0000313" key="1">
    <source>
        <dbReference type="EMBL" id="SJZ69184.1"/>
    </source>
</evidence>
<reference evidence="1 2" key="1">
    <citation type="submission" date="2017-02" db="EMBL/GenBank/DDBJ databases">
        <authorList>
            <person name="Peterson S.W."/>
        </authorList>
    </citation>
    <scope>NUCLEOTIDE SEQUENCE [LARGE SCALE GENOMIC DNA]</scope>
    <source>
        <strain evidence="1 2">DSM 21749</strain>
    </source>
</reference>
<dbReference type="PANTHER" id="PTHR41913">
    <property type="entry name" value="DUF1684 DOMAIN-CONTAINING PROTEIN"/>
    <property type="match status" value="1"/>
</dbReference>
<evidence type="ECO:0008006" key="3">
    <source>
        <dbReference type="Google" id="ProtNLM"/>
    </source>
</evidence>
<dbReference type="AlphaFoldDB" id="A0A1T4MQW4"/>
<dbReference type="STRING" id="1122188.SAMN02745674_00542"/>
<dbReference type="Proteomes" id="UP000190061">
    <property type="component" value="Unassembled WGS sequence"/>
</dbReference>
<dbReference type="EMBL" id="FUXP01000001">
    <property type="protein sequence ID" value="SJZ69184.1"/>
    <property type="molecule type" value="Genomic_DNA"/>
</dbReference>
<proteinExistence type="predicted"/>
<keyword evidence="2" id="KW-1185">Reference proteome</keyword>
<organism evidence="1 2">
    <name type="scientific">Lysobacter spongiicola DSM 21749</name>
    <dbReference type="NCBI Taxonomy" id="1122188"/>
    <lineage>
        <taxon>Bacteria</taxon>
        <taxon>Pseudomonadati</taxon>
        <taxon>Pseudomonadota</taxon>
        <taxon>Gammaproteobacteria</taxon>
        <taxon>Lysobacterales</taxon>
        <taxon>Lysobacteraceae</taxon>
        <taxon>Novilysobacter</taxon>
    </lineage>
</organism>
<dbReference type="PANTHER" id="PTHR41913:SF1">
    <property type="entry name" value="DUF1684 DOMAIN-CONTAINING PROTEIN"/>
    <property type="match status" value="1"/>
</dbReference>
<dbReference type="Pfam" id="PF07920">
    <property type="entry name" value="DUF1684"/>
    <property type="match status" value="1"/>
</dbReference>
<dbReference type="OrthoDB" id="5493262at2"/>
<accession>A0A1T4MQW4</accession>